<evidence type="ECO:0000256" key="1">
    <source>
        <dbReference type="ARBA" id="ARBA00004651"/>
    </source>
</evidence>
<evidence type="ECO:0000256" key="6">
    <source>
        <dbReference type="ARBA" id="ARBA00023136"/>
    </source>
</evidence>
<evidence type="ECO:0000259" key="8">
    <source>
        <dbReference type="Pfam" id="PF09335"/>
    </source>
</evidence>
<accession>C1DX19</accession>
<proteinExistence type="inferred from homology"/>
<dbReference type="GO" id="GO:0005886">
    <property type="term" value="C:plasma membrane"/>
    <property type="evidence" value="ECO:0007669"/>
    <property type="project" value="UniProtKB-SubCell"/>
</dbReference>
<evidence type="ECO:0000313" key="10">
    <source>
        <dbReference type="Proteomes" id="UP000001369"/>
    </source>
</evidence>
<dbReference type="OrthoDB" id="9813426at2"/>
<feature type="transmembrane region" description="Helical" evidence="7">
    <location>
        <begin position="148"/>
        <end position="170"/>
    </location>
</feature>
<keyword evidence="3 7" id="KW-1003">Cell membrane</keyword>
<comment type="subcellular location">
    <subcellularLocation>
        <location evidence="1 7">Cell membrane</location>
        <topology evidence="1 7">Multi-pass membrane protein</topology>
    </subcellularLocation>
</comment>
<dbReference type="AlphaFoldDB" id="C1DX19"/>
<evidence type="ECO:0000256" key="4">
    <source>
        <dbReference type="ARBA" id="ARBA00022692"/>
    </source>
</evidence>
<dbReference type="PANTHER" id="PTHR30353:SF0">
    <property type="entry name" value="TRANSMEMBRANE PROTEIN"/>
    <property type="match status" value="1"/>
</dbReference>
<feature type="transmembrane region" description="Helical" evidence="7">
    <location>
        <begin position="12"/>
        <end position="34"/>
    </location>
</feature>
<dbReference type="STRING" id="204536.SULAZ_1698"/>
<organism evidence="9 10">
    <name type="scientific">Sulfurihydrogenibium azorense (strain DSM 15241 / OCM 825 / Az-Fu1)</name>
    <dbReference type="NCBI Taxonomy" id="204536"/>
    <lineage>
        <taxon>Bacteria</taxon>
        <taxon>Pseudomonadati</taxon>
        <taxon>Aquificota</taxon>
        <taxon>Aquificia</taxon>
        <taxon>Aquificales</taxon>
        <taxon>Hydrogenothermaceae</taxon>
        <taxon>Sulfurihydrogenibium</taxon>
    </lineage>
</organism>
<keyword evidence="5 7" id="KW-1133">Transmembrane helix</keyword>
<dbReference type="HOGENOM" id="CLU_044208_6_1_0"/>
<evidence type="ECO:0000256" key="2">
    <source>
        <dbReference type="ARBA" id="ARBA00010792"/>
    </source>
</evidence>
<keyword evidence="10" id="KW-1185">Reference proteome</keyword>
<feature type="transmembrane region" description="Helical" evidence="7">
    <location>
        <begin position="67"/>
        <end position="90"/>
    </location>
</feature>
<feature type="transmembrane region" description="Helical" evidence="7">
    <location>
        <begin position="182"/>
        <end position="200"/>
    </location>
</feature>
<gene>
    <name evidence="9" type="ordered locus">SULAZ_1698</name>
</gene>
<dbReference type="InterPro" id="IPR032816">
    <property type="entry name" value="VTT_dom"/>
</dbReference>
<evidence type="ECO:0000256" key="3">
    <source>
        <dbReference type="ARBA" id="ARBA00022475"/>
    </source>
</evidence>
<sequence>MEILNFILHIDKYLAILIENYGTLVYLILFFIIFSETGFVITPFLPGDSLLFVLGAFSAVNLLDIKILYPLLLTAAILGNTVNFFIGYYFGEKILRNGKLVKKEYIQQTEEFFQKHGGKAVIISRFLPIFRTFVPFVAGIGKMDTHKFMFYNFIGGFSWITLFLLLGYFTGNIPFVKENITHFIYAIIILSFLPMVIKAIKK</sequence>
<dbReference type="Proteomes" id="UP000001369">
    <property type="component" value="Chromosome"/>
</dbReference>
<reference evidence="9 10" key="1">
    <citation type="journal article" date="2009" name="J. Bacteriol.">
        <title>Complete and draft genome sequences of six members of the Aquificales.</title>
        <authorList>
            <person name="Reysenbach A.L."/>
            <person name="Hamamura N."/>
            <person name="Podar M."/>
            <person name="Griffiths E."/>
            <person name="Ferreira S."/>
            <person name="Hochstein R."/>
            <person name="Heidelberg J."/>
            <person name="Johnson J."/>
            <person name="Mead D."/>
            <person name="Pohorille A."/>
            <person name="Sarmiento M."/>
            <person name="Schweighofer K."/>
            <person name="Seshadri R."/>
            <person name="Voytek M.A."/>
        </authorList>
    </citation>
    <scope>NUCLEOTIDE SEQUENCE [LARGE SCALE GENOMIC DNA]</scope>
    <source>
        <strain evidence="10">Az-Fu1 / DSM 15241 / OCM 825</strain>
    </source>
</reference>
<dbReference type="eggNOG" id="COG0586">
    <property type="taxonomic scope" value="Bacteria"/>
</dbReference>
<dbReference type="RefSeq" id="WP_012673834.1">
    <property type="nucleotide sequence ID" value="NC_012438.1"/>
</dbReference>
<dbReference type="InterPro" id="IPR032818">
    <property type="entry name" value="DedA-like"/>
</dbReference>
<dbReference type="PANTHER" id="PTHR30353">
    <property type="entry name" value="INNER MEMBRANE PROTEIN DEDA-RELATED"/>
    <property type="match status" value="1"/>
</dbReference>
<keyword evidence="6 7" id="KW-0472">Membrane</keyword>
<feature type="transmembrane region" description="Helical" evidence="7">
    <location>
        <begin position="122"/>
        <end position="141"/>
    </location>
</feature>
<feature type="transmembrane region" description="Helical" evidence="7">
    <location>
        <begin position="40"/>
        <end position="60"/>
    </location>
</feature>
<dbReference type="KEGG" id="saf:SULAZ_1698"/>
<dbReference type="EMBL" id="CP001229">
    <property type="protein sequence ID" value="ACN98510.1"/>
    <property type="molecule type" value="Genomic_DNA"/>
</dbReference>
<evidence type="ECO:0000313" key="9">
    <source>
        <dbReference type="EMBL" id="ACN98510.1"/>
    </source>
</evidence>
<feature type="domain" description="VTT" evidence="8">
    <location>
        <begin position="45"/>
        <end position="168"/>
    </location>
</feature>
<comment type="similarity">
    <text evidence="2 7">Belongs to the DedA family.</text>
</comment>
<protein>
    <submittedName>
        <fullName evidence="9">Membrane protein, DedA family</fullName>
    </submittedName>
</protein>
<keyword evidence="4 7" id="KW-0812">Transmembrane</keyword>
<evidence type="ECO:0000256" key="7">
    <source>
        <dbReference type="RuleBase" id="RU367016"/>
    </source>
</evidence>
<name>C1DX19_SULAA</name>
<evidence type="ECO:0000256" key="5">
    <source>
        <dbReference type="ARBA" id="ARBA00022989"/>
    </source>
</evidence>
<dbReference type="Pfam" id="PF09335">
    <property type="entry name" value="VTT_dom"/>
    <property type="match status" value="1"/>
</dbReference>